<name>A0ACB8HJ52_9BRYO</name>
<evidence type="ECO:0000313" key="1">
    <source>
        <dbReference type="EMBL" id="KAH9556243.1"/>
    </source>
</evidence>
<dbReference type="Proteomes" id="UP000828922">
    <property type="component" value="Linkage Group LG07"/>
</dbReference>
<organism evidence="1 2">
    <name type="scientific">Sphagnum magellanicum</name>
    <dbReference type="NCBI Taxonomy" id="128215"/>
    <lineage>
        <taxon>Eukaryota</taxon>
        <taxon>Viridiplantae</taxon>
        <taxon>Streptophyta</taxon>
        <taxon>Embryophyta</taxon>
        <taxon>Bryophyta</taxon>
        <taxon>Sphagnophytina</taxon>
        <taxon>Sphagnopsida</taxon>
        <taxon>Sphagnales</taxon>
        <taxon>Sphagnaceae</taxon>
        <taxon>Sphagnum</taxon>
    </lineage>
</organism>
<evidence type="ECO:0000313" key="2">
    <source>
        <dbReference type="Proteomes" id="UP000828922"/>
    </source>
</evidence>
<keyword evidence="2" id="KW-1185">Reference proteome</keyword>
<gene>
    <name evidence="1" type="ORF">CY35_07G016600</name>
</gene>
<comment type="caution">
    <text evidence="1">The sequence shown here is derived from an EMBL/GenBank/DDBJ whole genome shotgun (WGS) entry which is preliminary data.</text>
</comment>
<protein>
    <submittedName>
        <fullName evidence="1">Uncharacterized protein</fullName>
    </submittedName>
</protein>
<sequence length="119" mass="11092">MPLPLYLGQLIGMHLSMHPTCPLSTLHTNAGPCGCPTTGGGYGAGRATGAGGYGVRGGTGTGGYGAGGGPGAEGYGAGRGLGTGGYGAGRGPGAGGYGTKTGGTIRTGTTSGSSGKRRT</sequence>
<dbReference type="EMBL" id="CM038913">
    <property type="protein sequence ID" value="KAH9556243.1"/>
    <property type="molecule type" value="Genomic_DNA"/>
</dbReference>
<proteinExistence type="predicted"/>
<accession>A0ACB8HJ52</accession>
<reference evidence="2" key="1">
    <citation type="journal article" date="2022" name="New Phytol.">
        <title>Phylogenomic structure and speciation in an emerging model: the Sphagnum magellanicum complex (Bryophyta).</title>
        <authorList>
            <person name="Shaw A.J."/>
            <person name="Piatkowski B."/>
            <person name="Duffy A.M."/>
            <person name="Aguero B."/>
            <person name="Imwattana K."/>
            <person name="Nieto-Lugilde M."/>
            <person name="Healey A."/>
            <person name="Weston D.J."/>
            <person name="Patel M.N."/>
            <person name="Schmutz J."/>
            <person name="Grimwood J."/>
            <person name="Yavitt J.B."/>
            <person name="Hassel K."/>
            <person name="Stenoien H.K."/>
            <person name="Flatberg K.I."/>
            <person name="Bickford C.P."/>
            <person name="Hicks K.A."/>
        </authorList>
    </citation>
    <scope>NUCLEOTIDE SEQUENCE [LARGE SCALE GENOMIC DNA]</scope>
</reference>